<dbReference type="Proteomes" id="UP001221142">
    <property type="component" value="Unassembled WGS sequence"/>
</dbReference>
<dbReference type="Gene3D" id="3.40.50.11350">
    <property type="match status" value="1"/>
</dbReference>
<accession>A0AAD7C5D9</accession>
<name>A0AAD7C5D9_9AGAR</name>
<keyword evidence="1" id="KW-0812">Transmembrane</keyword>
<gene>
    <name evidence="2" type="ORF">FB45DRAFT_904876</name>
</gene>
<dbReference type="PROSITE" id="PS51257">
    <property type="entry name" value="PROKAR_LIPOPROTEIN"/>
    <property type="match status" value="1"/>
</dbReference>
<feature type="transmembrane region" description="Helical" evidence="1">
    <location>
        <begin position="12"/>
        <end position="31"/>
    </location>
</feature>
<keyword evidence="1" id="KW-0472">Membrane</keyword>
<evidence type="ECO:0000313" key="2">
    <source>
        <dbReference type="EMBL" id="KAJ7639163.1"/>
    </source>
</evidence>
<dbReference type="CDD" id="cd11296">
    <property type="entry name" value="O-FucT_like"/>
    <property type="match status" value="1"/>
</dbReference>
<dbReference type="EMBL" id="JARKIF010000005">
    <property type="protein sequence ID" value="KAJ7639163.1"/>
    <property type="molecule type" value="Genomic_DNA"/>
</dbReference>
<organism evidence="2 3">
    <name type="scientific">Roridomyces roridus</name>
    <dbReference type="NCBI Taxonomy" id="1738132"/>
    <lineage>
        <taxon>Eukaryota</taxon>
        <taxon>Fungi</taxon>
        <taxon>Dikarya</taxon>
        <taxon>Basidiomycota</taxon>
        <taxon>Agaricomycotina</taxon>
        <taxon>Agaricomycetes</taxon>
        <taxon>Agaricomycetidae</taxon>
        <taxon>Agaricales</taxon>
        <taxon>Marasmiineae</taxon>
        <taxon>Mycenaceae</taxon>
        <taxon>Roridomyces</taxon>
    </lineage>
</organism>
<reference evidence="2" key="1">
    <citation type="submission" date="2023-03" db="EMBL/GenBank/DDBJ databases">
        <title>Massive genome expansion in bonnet fungi (Mycena s.s.) driven by repeated elements and novel gene families across ecological guilds.</title>
        <authorList>
            <consortium name="Lawrence Berkeley National Laboratory"/>
            <person name="Harder C.B."/>
            <person name="Miyauchi S."/>
            <person name="Viragh M."/>
            <person name="Kuo A."/>
            <person name="Thoen E."/>
            <person name="Andreopoulos B."/>
            <person name="Lu D."/>
            <person name="Skrede I."/>
            <person name="Drula E."/>
            <person name="Henrissat B."/>
            <person name="Morin E."/>
            <person name="Kohler A."/>
            <person name="Barry K."/>
            <person name="LaButti K."/>
            <person name="Morin E."/>
            <person name="Salamov A."/>
            <person name="Lipzen A."/>
            <person name="Mereny Z."/>
            <person name="Hegedus B."/>
            <person name="Baldrian P."/>
            <person name="Stursova M."/>
            <person name="Weitz H."/>
            <person name="Taylor A."/>
            <person name="Grigoriev I.V."/>
            <person name="Nagy L.G."/>
            <person name="Martin F."/>
            <person name="Kauserud H."/>
        </authorList>
    </citation>
    <scope>NUCLEOTIDE SEQUENCE</scope>
    <source>
        <strain evidence="2">9284</strain>
    </source>
</reference>
<keyword evidence="1" id="KW-1133">Transmembrane helix</keyword>
<dbReference type="AlphaFoldDB" id="A0AAD7C5D9"/>
<keyword evidence="3" id="KW-1185">Reference proteome</keyword>
<proteinExistence type="predicted"/>
<comment type="caution">
    <text evidence="2">The sequence shown here is derived from an EMBL/GenBank/DDBJ whole genome shotgun (WGS) entry which is preliminary data.</text>
</comment>
<evidence type="ECO:0008006" key="4">
    <source>
        <dbReference type="Google" id="ProtNLM"/>
    </source>
</evidence>
<evidence type="ECO:0000256" key="1">
    <source>
        <dbReference type="SAM" id="Phobius"/>
    </source>
</evidence>
<sequence>MVRILTLRDRRMLGGVLIFTSACLLITMLFSPNLNEPISFRGRRTGMTAVSEYGRLLRRNGTVHRRPMPSFRDNLWPDKKYITSWAAEGWANEQIGFANLIWIGKLTDRIVILDGLQPQNWRMKGGDTLWFGDFFDLDYLSGKLGVPILEWRDVKDPRAEYVDSVGCWSSWSLTNDQHRPRGDLKSLDAFSLDVGYTRFPGWARLRDSDVSSNIFKIAQIDTYDGYRDSTWNNVSFESTISKKWMLPDQHLFCIDYLFCSSILHDWDAYDSPHAPSWRQIGQHMRWRADKVKLAQSYLRKAFGLRSSQPIPEFIAMHVRRTDFAHWCDQGVPLLDCLPQPHAFSRRVDEIQAEIYERHGKNVTHVLMVSDDPDPVLEWAQKNGKDWRLVDHEVEKTSEVHGGWYPAGLDAIFLSMASGIVRTRTSTYSLVSAHRVETWNDGPQRQVAWGRKNADDH</sequence>
<evidence type="ECO:0000313" key="3">
    <source>
        <dbReference type="Proteomes" id="UP001221142"/>
    </source>
</evidence>
<protein>
    <recommendedName>
        <fullName evidence="4">O-fucosyltransferase family protein</fullName>
    </recommendedName>
</protein>